<dbReference type="InterPro" id="IPR036865">
    <property type="entry name" value="CRAL-TRIO_dom_sf"/>
</dbReference>
<reference evidence="3 4" key="1">
    <citation type="journal article" date="2014" name="Genome Biol. Evol.">
        <title>The secreted proteins of Achlya hypogyna and Thraustotheca clavata identify the ancestral oomycete secretome and reveal gene acquisitions by horizontal gene transfer.</title>
        <authorList>
            <person name="Misner I."/>
            <person name="Blouin N."/>
            <person name="Leonard G."/>
            <person name="Richards T.A."/>
            <person name="Lane C.E."/>
        </authorList>
    </citation>
    <scope>NUCLEOTIDE SEQUENCE [LARGE SCALE GENOMIC DNA]</scope>
    <source>
        <strain evidence="3 4">ATCC 48635</strain>
    </source>
</reference>
<dbReference type="OrthoDB" id="1434354at2759"/>
<evidence type="ECO:0000256" key="1">
    <source>
        <dbReference type="SAM" id="MobiDB-lite"/>
    </source>
</evidence>
<dbReference type="InterPro" id="IPR001251">
    <property type="entry name" value="CRAL-TRIO_dom"/>
</dbReference>
<keyword evidence="4" id="KW-1185">Reference proteome</keyword>
<organism evidence="3 4">
    <name type="scientific">Achlya hypogyna</name>
    <name type="common">Oomycete</name>
    <name type="synonym">Protoachlya hypogyna</name>
    <dbReference type="NCBI Taxonomy" id="1202772"/>
    <lineage>
        <taxon>Eukaryota</taxon>
        <taxon>Sar</taxon>
        <taxon>Stramenopiles</taxon>
        <taxon>Oomycota</taxon>
        <taxon>Saprolegniomycetes</taxon>
        <taxon>Saprolegniales</taxon>
        <taxon>Achlyaceae</taxon>
        <taxon>Achlya</taxon>
    </lineage>
</organism>
<protein>
    <recommendedName>
        <fullName evidence="2">CRAL-TRIO domain-containing protein</fullName>
    </recommendedName>
</protein>
<dbReference type="PROSITE" id="PS50191">
    <property type="entry name" value="CRAL_TRIO"/>
    <property type="match status" value="1"/>
</dbReference>
<dbReference type="EMBL" id="JNBR01001700">
    <property type="protein sequence ID" value="OQR85368.1"/>
    <property type="molecule type" value="Genomic_DNA"/>
</dbReference>
<name>A0A1V9YI29_ACHHY</name>
<accession>A0A1V9YI29</accession>
<comment type="caution">
    <text evidence="3">The sequence shown here is derived from an EMBL/GenBank/DDBJ whole genome shotgun (WGS) entry which is preliminary data.</text>
</comment>
<proteinExistence type="predicted"/>
<dbReference type="SMART" id="SM00516">
    <property type="entry name" value="SEC14"/>
    <property type="match status" value="1"/>
</dbReference>
<dbReference type="AlphaFoldDB" id="A0A1V9YI29"/>
<dbReference type="CDD" id="cd00170">
    <property type="entry name" value="SEC14"/>
    <property type="match status" value="1"/>
</dbReference>
<dbReference type="Pfam" id="PF00650">
    <property type="entry name" value="CRAL_TRIO"/>
    <property type="match status" value="1"/>
</dbReference>
<dbReference type="InterPro" id="IPR051026">
    <property type="entry name" value="PI/PC_transfer"/>
</dbReference>
<sequence>MAIASASSRPSTASSASAASSTAPVLGPISQGVLLYGQQLRLIAASSYHSASGPSDVGLGVYEKKGKHGILNCVPPLGPSQEHLFKEDEYTVLDPSKTHKLGSPVQFGHTLVLVNQSDEVWNNKTGGITGYIGPRPRQTPGEMFVSFHPNPKAPAPTSLFVHFGDSIVIDVEDANRHVRAYNKRLTNFKKPTSSILGGYICCDGKGHDLHCTIAPPKLQVKQVRLKNKILSGYQFGQPIDITNEDKTIEVRFSHDKTLLLTPELVADLVRDCATTSPQYVPLTNGPGGVQLSLQVAPDPSSPAYRPPETSSPSKVQALAQKLQDTPVHKVSVLVVISSVILALLKRSGLVHQWIAVALAACIWTPAMFLLLSGNQAGSPKKPAAAPTSEAAPGTRKLVLQQYVFRRDSTDAVAAPAAPSTKGDVPPVPQRYLNAVKGDPAAALVRWQDTLSWRKVERIDGILDEPMPFFRLIKDNYPHYYHKRGLHNEPVYYEKPGKINLKVLRGEGVTLENLLRNYTMISEFLWRVVEKDDNQKCITVIDVDGIGMADFAGEVVDYIRKASSFTGQHYPERCAYIFVVNVPMWFNMIWKVVQGMIDEVTREKVTIVRGKSAIFEALVKRIPVENIPAEYGGQSEGRSPEEEVLFKLMDFNNGVEGVDSPLTGAYTRKAFVESPVVQA</sequence>
<feature type="domain" description="CRAL-TRIO" evidence="2">
    <location>
        <begin position="468"/>
        <end position="638"/>
    </location>
</feature>
<dbReference type="PANTHER" id="PTHR45657">
    <property type="entry name" value="CRAL-TRIO DOMAIN-CONTAINING PROTEIN YKL091C-RELATED"/>
    <property type="match status" value="1"/>
</dbReference>
<evidence type="ECO:0000313" key="4">
    <source>
        <dbReference type="Proteomes" id="UP000243579"/>
    </source>
</evidence>
<dbReference type="STRING" id="1202772.A0A1V9YI29"/>
<gene>
    <name evidence="3" type="ORF">ACHHYP_11908</name>
</gene>
<dbReference type="Proteomes" id="UP000243579">
    <property type="component" value="Unassembled WGS sequence"/>
</dbReference>
<dbReference type="Gene3D" id="3.40.525.10">
    <property type="entry name" value="CRAL-TRIO lipid binding domain"/>
    <property type="match status" value="1"/>
</dbReference>
<evidence type="ECO:0000313" key="3">
    <source>
        <dbReference type="EMBL" id="OQR85368.1"/>
    </source>
</evidence>
<dbReference type="SUPFAM" id="SSF52087">
    <property type="entry name" value="CRAL/TRIO domain"/>
    <property type="match status" value="1"/>
</dbReference>
<feature type="region of interest" description="Disordered" evidence="1">
    <location>
        <begin position="1"/>
        <end position="23"/>
    </location>
</feature>
<evidence type="ECO:0000259" key="2">
    <source>
        <dbReference type="PROSITE" id="PS50191"/>
    </source>
</evidence>
<dbReference type="PANTHER" id="PTHR45657:SF61">
    <property type="entry name" value="CRAL-TRIO DOMAIN-CONTAINING PROTEIN"/>
    <property type="match status" value="1"/>
</dbReference>